<proteinExistence type="predicted"/>
<dbReference type="AlphaFoldDB" id="A0A5S9F598"/>
<keyword evidence="1" id="KW-0732">Signal</keyword>
<feature type="signal peptide" evidence="1">
    <location>
        <begin position="1"/>
        <end position="17"/>
    </location>
</feature>
<keyword evidence="3" id="KW-1185">Reference proteome</keyword>
<dbReference type="Proteomes" id="UP000326354">
    <property type="component" value="Chromosome"/>
</dbReference>
<feature type="chain" id="PRO_5024985900" evidence="1">
    <location>
        <begin position="18"/>
        <end position="221"/>
    </location>
</feature>
<dbReference type="EMBL" id="AP019860">
    <property type="protein sequence ID" value="BBM85324.1"/>
    <property type="molecule type" value="Genomic_DNA"/>
</dbReference>
<evidence type="ECO:0000313" key="3">
    <source>
        <dbReference type="Proteomes" id="UP000326354"/>
    </source>
</evidence>
<sequence length="221" mass="25996">MYKIFTCVFLAMALLQAQQWKTNTFSAKYTEDPYWTSKSKYENSYYKGSIIAKRKVSALKGAGFPGLVKYMKKWFADQATNKKWKVVKNYFTIKRGGKEVKIDAITINYTNIDKSDTGMIKMNLNAYIGHDPGNVLIIESVSQKVLESTGDKKRVKSFRSFYRYHKDKERGYYSVYCWRFYQVEGYWYEPTGIFVSSVRKKTLKSFKDAIERWSKVWAENL</sequence>
<dbReference type="KEGG" id="uam:UABAM_03690"/>
<protein>
    <submittedName>
        <fullName evidence="2">Uncharacterized protein</fullName>
    </submittedName>
</protein>
<gene>
    <name evidence="2" type="ORF">UABAM_03690</name>
</gene>
<reference evidence="2 3" key="1">
    <citation type="submission" date="2019-08" db="EMBL/GenBank/DDBJ databases">
        <title>Complete genome sequence of Candidatus Uab amorphum.</title>
        <authorList>
            <person name="Shiratori T."/>
            <person name="Suzuki S."/>
            <person name="Kakizawa Y."/>
            <person name="Ishida K."/>
        </authorList>
    </citation>
    <scope>NUCLEOTIDE SEQUENCE [LARGE SCALE GENOMIC DNA]</scope>
    <source>
        <strain evidence="2 3">SRT547</strain>
    </source>
</reference>
<name>A0A5S9F598_UABAM</name>
<organism evidence="2 3">
    <name type="scientific">Uabimicrobium amorphum</name>
    <dbReference type="NCBI Taxonomy" id="2596890"/>
    <lineage>
        <taxon>Bacteria</taxon>
        <taxon>Pseudomonadati</taxon>
        <taxon>Planctomycetota</taxon>
        <taxon>Candidatus Uabimicrobiia</taxon>
        <taxon>Candidatus Uabimicrobiales</taxon>
        <taxon>Candidatus Uabimicrobiaceae</taxon>
        <taxon>Candidatus Uabimicrobium</taxon>
    </lineage>
</organism>
<dbReference type="RefSeq" id="WP_151969434.1">
    <property type="nucleotide sequence ID" value="NZ_AP019860.1"/>
</dbReference>
<evidence type="ECO:0000256" key="1">
    <source>
        <dbReference type="SAM" id="SignalP"/>
    </source>
</evidence>
<accession>A0A5S9F598</accession>
<evidence type="ECO:0000313" key="2">
    <source>
        <dbReference type="EMBL" id="BBM85324.1"/>
    </source>
</evidence>